<dbReference type="EMBL" id="QZKU01000114">
    <property type="protein sequence ID" value="RJP17561.1"/>
    <property type="molecule type" value="Genomic_DNA"/>
</dbReference>
<gene>
    <name evidence="1" type="ORF">C4520_16485</name>
</gene>
<sequence>MDTQVKRCTFRRGTEKDLPEIAALFRRHNYGIRRSEWLHWKYFQNPDGPARIYVAEDEEKGIIGLTARTPRRFTSTKTGAFDVFQNVDLFMAEQFRNKGIYGKLSKFAGNERNYFLIGFPNELSHVVNELDHVIPLEVWLFPLALSQLKVFFHHRAASFLLDLFSEMYTLMWFGSSPRNIQMKPVIRFKQDFDVPSDFIQGVRSAAFLNWRFCDNPTRRLSSFEFIENGESIGYCVYAFSGTAAEIYDLVCIRRQRECMRLLIDHCRSWRFSHLSFQGVNLRLHRFGFMRCRSREDCILSDIRNGPRAPEGPWMLTLADRDV</sequence>
<dbReference type="SUPFAM" id="SSF55729">
    <property type="entry name" value="Acyl-CoA N-acyltransferases (Nat)"/>
    <property type="match status" value="1"/>
</dbReference>
<organism evidence="1 2">
    <name type="scientific">Abyssobacteria bacterium (strain SURF_5)</name>
    <dbReference type="NCBI Taxonomy" id="2093360"/>
    <lineage>
        <taxon>Bacteria</taxon>
        <taxon>Pseudomonadati</taxon>
        <taxon>Candidatus Hydrogenedentota</taxon>
        <taxon>Candidatus Abyssobacteria</taxon>
    </lineage>
</organism>
<dbReference type="Gene3D" id="3.40.630.30">
    <property type="match status" value="1"/>
</dbReference>
<evidence type="ECO:0000313" key="2">
    <source>
        <dbReference type="Proteomes" id="UP000265882"/>
    </source>
</evidence>
<dbReference type="AlphaFoldDB" id="A0A3A4NQ08"/>
<evidence type="ECO:0000313" key="1">
    <source>
        <dbReference type="EMBL" id="RJP17561.1"/>
    </source>
</evidence>
<name>A0A3A4NQ08_ABYX5</name>
<accession>A0A3A4NQ08</accession>
<reference evidence="1 2" key="1">
    <citation type="journal article" date="2017" name="ISME J.">
        <title>Energy and carbon metabolisms in a deep terrestrial subsurface fluid microbial community.</title>
        <authorList>
            <person name="Momper L."/>
            <person name="Jungbluth S.P."/>
            <person name="Lee M.D."/>
            <person name="Amend J.P."/>
        </authorList>
    </citation>
    <scope>NUCLEOTIDE SEQUENCE [LARGE SCALE GENOMIC DNA]</scope>
    <source>
        <strain evidence="1">SURF_5</strain>
    </source>
</reference>
<dbReference type="InterPro" id="IPR016181">
    <property type="entry name" value="Acyl_CoA_acyltransferase"/>
</dbReference>
<protein>
    <recommendedName>
        <fullName evidence="3">GNAT family N-acetyltransferase</fullName>
    </recommendedName>
</protein>
<dbReference type="Proteomes" id="UP000265882">
    <property type="component" value="Unassembled WGS sequence"/>
</dbReference>
<proteinExistence type="predicted"/>
<evidence type="ECO:0008006" key="3">
    <source>
        <dbReference type="Google" id="ProtNLM"/>
    </source>
</evidence>
<comment type="caution">
    <text evidence="1">The sequence shown here is derived from an EMBL/GenBank/DDBJ whole genome shotgun (WGS) entry which is preliminary data.</text>
</comment>